<protein>
    <submittedName>
        <fullName evidence="7">Glycosyltransferase</fullName>
        <ecNumber evidence="7">2.4.-.-</ecNumber>
    </submittedName>
</protein>
<dbReference type="Proteomes" id="UP001589568">
    <property type="component" value="Unassembled WGS sequence"/>
</dbReference>
<keyword evidence="8" id="KW-1185">Reference proteome</keyword>
<accession>A0ABV5P1X2</accession>
<gene>
    <name evidence="7" type="ORF">ACFFR3_44235</name>
</gene>
<dbReference type="Pfam" id="PF13641">
    <property type="entry name" value="Glyco_tranf_2_3"/>
    <property type="match status" value="1"/>
</dbReference>
<dbReference type="PANTHER" id="PTHR22913:SF12">
    <property type="entry name" value="MANNURONAN SYNTHASE"/>
    <property type="match status" value="1"/>
</dbReference>
<evidence type="ECO:0000256" key="1">
    <source>
        <dbReference type="ARBA" id="ARBA00004236"/>
    </source>
</evidence>
<organism evidence="7 8">
    <name type="scientific">Nonomuraea salmonea</name>
    <dbReference type="NCBI Taxonomy" id="46181"/>
    <lineage>
        <taxon>Bacteria</taxon>
        <taxon>Bacillati</taxon>
        <taxon>Actinomycetota</taxon>
        <taxon>Actinomycetes</taxon>
        <taxon>Streptosporangiales</taxon>
        <taxon>Streptosporangiaceae</taxon>
        <taxon>Nonomuraea</taxon>
    </lineage>
</organism>
<feature type="transmembrane region" description="Helical" evidence="6">
    <location>
        <begin position="42"/>
        <end position="59"/>
    </location>
</feature>
<keyword evidence="2" id="KW-1003">Cell membrane</keyword>
<dbReference type="SUPFAM" id="SSF53448">
    <property type="entry name" value="Nucleotide-diphospho-sugar transferases"/>
    <property type="match status" value="1"/>
</dbReference>
<sequence length="445" mass="48593">MTDPSAEYAGHPRLLALLVTGVTGVTVWSVARLAAALPGNDAGPATWLLAAMLLWWLPLSWCERRITAPPGERAGLDALRVTVQVPVYNEDPEALRACLRSVLAQSRPVTRVRVVDDGSHVPYDDVRHAFESAAAARGVETTWDRTPNRGKRHAQMHALAEDDGDVFVTLDSDSVLDRHAVREGLAPFADPRVQSVAGQVLVLNRTAGPIGRLTGLLYLPFTLGLRSAGSVLRKVTLNSGALAFYRAGVVRRCAGAYENERFRGRPMQMNDDSLLTFHALLAGRTVHQPSAMVFTLAPARFGHYARQQVRWMRGTAVRHLWWLRYLPLTSVIFWTTVAQHLHLLLMAALPVALLTDRQVDWGAVAAAGAQAGLAMNYVMALRLFTVRRGDESAGARLLAFALAPLAALWRLVVLRPLLAYAVLTCHRVGRWGTRGGVEVGLTAGK</sequence>
<comment type="subcellular location">
    <subcellularLocation>
        <location evidence="1">Cell membrane</location>
    </subcellularLocation>
</comment>
<feature type="transmembrane region" description="Helical" evidence="6">
    <location>
        <begin position="320"/>
        <end position="341"/>
    </location>
</feature>
<keyword evidence="6" id="KW-1133">Transmembrane helix</keyword>
<feature type="transmembrane region" description="Helical" evidence="6">
    <location>
        <begin position="12"/>
        <end position="30"/>
    </location>
</feature>
<keyword evidence="4 7" id="KW-0808">Transferase</keyword>
<evidence type="ECO:0000256" key="3">
    <source>
        <dbReference type="ARBA" id="ARBA00022676"/>
    </source>
</evidence>
<evidence type="ECO:0000313" key="8">
    <source>
        <dbReference type="Proteomes" id="UP001589568"/>
    </source>
</evidence>
<evidence type="ECO:0000256" key="5">
    <source>
        <dbReference type="ARBA" id="ARBA00023136"/>
    </source>
</evidence>
<dbReference type="Gene3D" id="3.90.550.10">
    <property type="entry name" value="Spore Coat Polysaccharide Biosynthesis Protein SpsA, Chain A"/>
    <property type="match status" value="1"/>
</dbReference>
<keyword evidence="6" id="KW-0812">Transmembrane</keyword>
<dbReference type="RefSeq" id="WP_379485091.1">
    <property type="nucleotide sequence ID" value="NZ_JBHMCF010000051.1"/>
</dbReference>
<dbReference type="EC" id="2.4.-.-" evidence="7"/>
<dbReference type="EMBL" id="JBHMCF010000051">
    <property type="protein sequence ID" value="MFB9476545.1"/>
    <property type="molecule type" value="Genomic_DNA"/>
</dbReference>
<reference evidence="7 8" key="1">
    <citation type="submission" date="2024-09" db="EMBL/GenBank/DDBJ databases">
        <authorList>
            <person name="Sun Q."/>
            <person name="Mori K."/>
        </authorList>
    </citation>
    <scope>NUCLEOTIDE SEQUENCE [LARGE SCALE GENOMIC DNA]</scope>
    <source>
        <strain evidence="7 8">JCM 3324</strain>
    </source>
</reference>
<feature type="transmembrane region" description="Helical" evidence="6">
    <location>
        <begin position="393"/>
        <end position="412"/>
    </location>
</feature>
<evidence type="ECO:0000256" key="6">
    <source>
        <dbReference type="SAM" id="Phobius"/>
    </source>
</evidence>
<name>A0ABV5P1X2_9ACTN</name>
<comment type="caution">
    <text evidence="7">The sequence shown here is derived from an EMBL/GenBank/DDBJ whole genome shotgun (WGS) entry which is preliminary data.</text>
</comment>
<evidence type="ECO:0000313" key="7">
    <source>
        <dbReference type="EMBL" id="MFB9476545.1"/>
    </source>
</evidence>
<evidence type="ECO:0000256" key="4">
    <source>
        <dbReference type="ARBA" id="ARBA00022679"/>
    </source>
</evidence>
<dbReference type="PANTHER" id="PTHR22913">
    <property type="entry name" value="HYALURONAN SYNTHASE"/>
    <property type="match status" value="1"/>
</dbReference>
<keyword evidence="5 6" id="KW-0472">Membrane</keyword>
<dbReference type="GO" id="GO:0016757">
    <property type="term" value="F:glycosyltransferase activity"/>
    <property type="evidence" value="ECO:0007669"/>
    <property type="project" value="UniProtKB-KW"/>
</dbReference>
<proteinExistence type="predicted"/>
<dbReference type="InterPro" id="IPR029044">
    <property type="entry name" value="Nucleotide-diphossugar_trans"/>
</dbReference>
<keyword evidence="3 7" id="KW-0328">Glycosyltransferase</keyword>
<feature type="transmembrane region" description="Helical" evidence="6">
    <location>
        <begin position="361"/>
        <end position="381"/>
    </location>
</feature>
<evidence type="ECO:0000256" key="2">
    <source>
        <dbReference type="ARBA" id="ARBA00022475"/>
    </source>
</evidence>